<evidence type="ECO:0000256" key="1">
    <source>
        <dbReference type="SAM" id="SignalP"/>
    </source>
</evidence>
<evidence type="ECO:0000313" key="3">
    <source>
        <dbReference type="Proteomes" id="UP000824028"/>
    </source>
</evidence>
<feature type="signal peptide" evidence="1">
    <location>
        <begin position="1"/>
        <end position="21"/>
    </location>
</feature>
<proteinExistence type="predicted"/>
<gene>
    <name evidence="2" type="ORF">H9814_08780</name>
</gene>
<evidence type="ECO:0008006" key="4">
    <source>
        <dbReference type="Google" id="ProtNLM"/>
    </source>
</evidence>
<feature type="chain" id="PRO_5038779645" description="Lipocalin-like domain-containing protein" evidence="1">
    <location>
        <begin position="22"/>
        <end position="152"/>
    </location>
</feature>
<dbReference type="AlphaFoldDB" id="A0A9D2EA88"/>
<organism evidence="2 3">
    <name type="scientific">Candidatus Bacteroides merdigallinarum</name>
    <dbReference type="NCBI Taxonomy" id="2838473"/>
    <lineage>
        <taxon>Bacteria</taxon>
        <taxon>Pseudomonadati</taxon>
        <taxon>Bacteroidota</taxon>
        <taxon>Bacteroidia</taxon>
        <taxon>Bacteroidales</taxon>
        <taxon>Bacteroidaceae</taxon>
        <taxon>Bacteroides</taxon>
    </lineage>
</organism>
<reference evidence="2" key="1">
    <citation type="journal article" date="2021" name="PeerJ">
        <title>Extensive microbial diversity within the chicken gut microbiome revealed by metagenomics and culture.</title>
        <authorList>
            <person name="Gilroy R."/>
            <person name="Ravi A."/>
            <person name="Getino M."/>
            <person name="Pursley I."/>
            <person name="Horton D.L."/>
            <person name="Alikhan N.F."/>
            <person name="Baker D."/>
            <person name="Gharbi K."/>
            <person name="Hall N."/>
            <person name="Watson M."/>
            <person name="Adriaenssens E.M."/>
            <person name="Foster-Nyarko E."/>
            <person name="Jarju S."/>
            <person name="Secka A."/>
            <person name="Antonio M."/>
            <person name="Oren A."/>
            <person name="Chaudhuri R.R."/>
            <person name="La Ragione R."/>
            <person name="Hildebrand F."/>
            <person name="Pallen M.J."/>
        </authorList>
    </citation>
    <scope>NUCLEOTIDE SEQUENCE</scope>
    <source>
        <strain evidence="2">ChiHjej9B8-1298</strain>
    </source>
</reference>
<evidence type="ECO:0000313" key="2">
    <source>
        <dbReference type="EMBL" id="HIZ33611.1"/>
    </source>
</evidence>
<dbReference type="EMBL" id="DXBX01000069">
    <property type="protein sequence ID" value="HIZ33611.1"/>
    <property type="molecule type" value="Genomic_DNA"/>
</dbReference>
<protein>
    <recommendedName>
        <fullName evidence="4">Lipocalin-like domain-containing protein</fullName>
    </recommendedName>
</protein>
<accession>A0A9D2EA88</accession>
<sequence>MRIFRLIGMALLALCVNFASCSDDDEEQRPTYSVEGTWLLQSSKGYIETSDNKETWDESYPDLQESKLIITKNTDGKYTFKEYYFQDGAWENDPFTYYPTLSGETFTVTPHIQDCWDTAEIQSLDATKLVLECNGDDGNESWHSLDTYVRAE</sequence>
<name>A0A9D2EA88_9BACE</name>
<comment type="caution">
    <text evidence="2">The sequence shown here is derived from an EMBL/GenBank/DDBJ whole genome shotgun (WGS) entry which is preliminary data.</text>
</comment>
<keyword evidence="1" id="KW-0732">Signal</keyword>
<reference evidence="2" key="2">
    <citation type="submission" date="2021-04" db="EMBL/GenBank/DDBJ databases">
        <authorList>
            <person name="Gilroy R."/>
        </authorList>
    </citation>
    <scope>NUCLEOTIDE SEQUENCE</scope>
    <source>
        <strain evidence="2">ChiHjej9B8-1298</strain>
    </source>
</reference>
<dbReference type="Proteomes" id="UP000824028">
    <property type="component" value="Unassembled WGS sequence"/>
</dbReference>